<dbReference type="OrthoDB" id="670608at2"/>
<accession>A0A495S9N5</accession>
<dbReference type="Gene3D" id="3.90.1150.200">
    <property type="match status" value="1"/>
</dbReference>
<organism evidence="2 3">
    <name type="scientific">Chryseobacterium defluvii</name>
    <dbReference type="NCBI Taxonomy" id="160396"/>
    <lineage>
        <taxon>Bacteria</taxon>
        <taxon>Pseudomonadati</taxon>
        <taxon>Bacteroidota</taxon>
        <taxon>Flavobacteriia</taxon>
        <taxon>Flavobacteriales</taxon>
        <taxon>Weeksellaceae</taxon>
        <taxon>Chryseobacterium group</taxon>
        <taxon>Chryseobacterium</taxon>
    </lineage>
</organism>
<comment type="caution">
    <text evidence="2">The sequence shown here is derived from an EMBL/GenBank/DDBJ whole genome shotgun (WGS) entry which is preliminary data.</text>
</comment>
<dbReference type="InterPro" id="IPR014922">
    <property type="entry name" value="YdhG-like"/>
</dbReference>
<name>A0A495S9N5_9FLAO</name>
<reference evidence="2 3" key="1">
    <citation type="submission" date="2018-10" db="EMBL/GenBank/DDBJ databases">
        <title>Genomic Encyclopedia of Archaeal and Bacterial Type Strains, Phase II (KMG-II): from individual species to whole genera.</title>
        <authorList>
            <person name="Goeker M."/>
        </authorList>
    </citation>
    <scope>NUCLEOTIDE SEQUENCE [LARGE SCALE GENOMIC DNA]</scope>
    <source>
        <strain evidence="2 3">DSM 14219</strain>
    </source>
</reference>
<proteinExistence type="predicted"/>
<dbReference type="EMBL" id="RBXB01000003">
    <property type="protein sequence ID" value="RKS96330.1"/>
    <property type="molecule type" value="Genomic_DNA"/>
</dbReference>
<dbReference type="Pfam" id="PF08818">
    <property type="entry name" value="DUF1801"/>
    <property type="match status" value="1"/>
</dbReference>
<dbReference type="Proteomes" id="UP000272428">
    <property type="component" value="Unassembled WGS sequence"/>
</dbReference>
<gene>
    <name evidence="2" type="ORF">BCF58_2754</name>
</gene>
<evidence type="ECO:0000259" key="1">
    <source>
        <dbReference type="Pfam" id="PF08818"/>
    </source>
</evidence>
<evidence type="ECO:0000313" key="2">
    <source>
        <dbReference type="EMBL" id="RKS96330.1"/>
    </source>
</evidence>
<dbReference type="AlphaFoldDB" id="A0A495S9N5"/>
<feature type="domain" description="YdhG-like" evidence="1">
    <location>
        <begin position="16"/>
        <end position="109"/>
    </location>
</feature>
<protein>
    <submittedName>
        <fullName evidence="2">Uncharacterized protein DUF1801</fullName>
    </submittedName>
</protein>
<keyword evidence="3" id="KW-1185">Reference proteome</keyword>
<dbReference type="SUPFAM" id="SSF159888">
    <property type="entry name" value="YdhG-like"/>
    <property type="match status" value="1"/>
</dbReference>
<evidence type="ECO:0000313" key="3">
    <source>
        <dbReference type="Proteomes" id="UP000272428"/>
    </source>
</evidence>
<dbReference type="RefSeq" id="WP_121462342.1">
    <property type="nucleotide sequence ID" value="NZ_RBXB01000003.1"/>
</dbReference>
<sequence>MNPIQEYFYRIEEPARSTLLFLRKKILESDVEYITETLSFGLPFFKYKKKMLCYLYYSKKYQKHYISFYHGDKLVHPQLLQEGRKKFKILLIDMEEDLPLELIFNIIHEVKTYIK</sequence>